<keyword evidence="10" id="KW-1185">Reference proteome</keyword>
<comment type="cofactor">
    <cofactor evidence="1">
        <name>Mn(2+)</name>
        <dbReference type="ChEBI" id="CHEBI:29035"/>
    </cofactor>
</comment>
<dbReference type="CDD" id="cd20309">
    <property type="entry name" value="cupin_EcSI"/>
    <property type="match status" value="1"/>
</dbReference>
<keyword evidence="2" id="KW-0479">Metal-binding</keyword>
<dbReference type="Gene3D" id="2.60.120.10">
    <property type="entry name" value="Jelly Rolls"/>
    <property type="match status" value="1"/>
</dbReference>
<evidence type="ECO:0000256" key="7">
    <source>
        <dbReference type="ARBA" id="ARBA00044951"/>
    </source>
</evidence>
<dbReference type="RefSeq" id="WP_310537664.1">
    <property type="nucleotide sequence ID" value="NZ_BAAAOC010000085.1"/>
</dbReference>
<sequence>MKRSEIESIIAAAKALAEAHRFELPPTAAWSRQDWREHKEQARLLIERGIGWDVTDFGGGDFARRGLCLYTLRNGSLADRDRGEGQTYAEKFMSVGVGQETPFHLHQRKAEDIINRGGGELVLEVRPAEGKQLGDAPMEVLVDGLPRTVGPQEQVRLAPGQSIHLPTGVFHRFWAEGSQVLAGEVSGVNDDDADNVFLEELPRFSEVEEDVDAVHLLVSEYKTAL</sequence>
<evidence type="ECO:0000313" key="9">
    <source>
        <dbReference type="EMBL" id="MDR5712284.1"/>
    </source>
</evidence>
<dbReference type="SUPFAM" id="SSF51182">
    <property type="entry name" value="RmlC-like cupins"/>
    <property type="match status" value="1"/>
</dbReference>
<dbReference type="EMBL" id="JAVKGT010000022">
    <property type="protein sequence ID" value="MDR5712284.1"/>
    <property type="molecule type" value="Genomic_DNA"/>
</dbReference>
<reference evidence="10" key="1">
    <citation type="submission" date="2023-07" db="EMBL/GenBank/DDBJ databases">
        <title>Description of three actinobacteria isolated from air of manufacturing shop in a pharmaceutical factory.</title>
        <authorList>
            <person name="Zhang D.-F."/>
        </authorList>
    </citation>
    <scope>NUCLEOTIDE SEQUENCE [LARGE SCALE GENOMIC DNA]</scope>
    <source>
        <strain evidence="10">CCTCC AB 207010</strain>
    </source>
</reference>
<gene>
    <name evidence="9" type="ORF">RH857_09095</name>
</gene>
<organism evidence="9 10">
    <name type="scientific">Nesterenkonia flava</name>
    <dbReference type="NCBI Taxonomy" id="469799"/>
    <lineage>
        <taxon>Bacteria</taxon>
        <taxon>Bacillati</taxon>
        <taxon>Actinomycetota</taxon>
        <taxon>Actinomycetes</taxon>
        <taxon>Micrococcales</taxon>
        <taxon>Micrococcaceae</taxon>
        <taxon>Nesterenkonia</taxon>
    </lineage>
</organism>
<dbReference type="Proteomes" id="UP001260872">
    <property type="component" value="Unassembled WGS sequence"/>
</dbReference>
<dbReference type="GO" id="GO:0016853">
    <property type="term" value="F:isomerase activity"/>
    <property type="evidence" value="ECO:0007669"/>
    <property type="project" value="UniProtKB-KW"/>
</dbReference>
<dbReference type="Pfam" id="PF07385">
    <property type="entry name" value="Lyx_isomer"/>
    <property type="match status" value="1"/>
</dbReference>
<proteinExistence type="inferred from homology"/>
<dbReference type="InterPro" id="IPR011051">
    <property type="entry name" value="RmlC_Cupin_sf"/>
</dbReference>
<comment type="similarity">
    <text evidence="7">Belongs to the D-lyxose ketol-isomerase family.</text>
</comment>
<evidence type="ECO:0000256" key="6">
    <source>
        <dbReference type="ARBA" id="ARBA00044907"/>
    </source>
</evidence>
<evidence type="ECO:0000256" key="2">
    <source>
        <dbReference type="ARBA" id="ARBA00022723"/>
    </source>
</evidence>
<dbReference type="InterPro" id="IPR047581">
    <property type="entry name" value="EcSI_cupin"/>
</dbReference>
<evidence type="ECO:0000256" key="4">
    <source>
        <dbReference type="ARBA" id="ARBA00023235"/>
    </source>
</evidence>
<evidence type="ECO:0000256" key="3">
    <source>
        <dbReference type="ARBA" id="ARBA00023211"/>
    </source>
</evidence>
<dbReference type="InterPro" id="IPR014710">
    <property type="entry name" value="RmlC-like_jellyroll"/>
</dbReference>
<evidence type="ECO:0000256" key="8">
    <source>
        <dbReference type="ARBA" id="ARBA00044972"/>
    </source>
</evidence>
<evidence type="ECO:0000256" key="5">
    <source>
        <dbReference type="ARBA" id="ARBA00023277"/>
    </source>
</evidence>
<protein>
    <recommendedName>
        <fullName evidence="8">D-lyxose ketol-isomerase</fullName>
        <ecNumber evidence="8">5.3.1.15</ecNumber>
    </recommendedName>
</protein>
<dbReference type="InterPro" id="IPR010864">
    <property type="entry name" value="D-lyxose_isomer"/>
</dbReference>
<accession>A0ABU1FUE0</accession>
<keyword evidence="4 9" id="KW-0413">Isomerase</keyword>
<keyword evidence="3" id="KW-0464">Manganese</keyword>
<comment type="catalytic activity">
    <reaction evidence="6">
        <text>D-lyxose = D-xylulose</text>
        <dbReference type="Rhea" id="RHEA:14201"/>
        <dbReference type="ChEBI" id="CHEBI:16789"/>
        <dbReference type="ChEBI" id="CHEBI:17140"/>
        <dbReference type="EC" id="5.3.1.15"/>
    </reaction>
</comment>
<name>A0ABU1FUE0_9MICC</name>
<keyword evidence="5" id="KW-0119">Carbohydrate metabolism</keyword>
<comment type="caution">
    <text evidence="9">The sequence shown here is derived from an EMBL/GenBank/DDBJ whole genome shotgun (WGS) entry which is preliminary data.</text>
</comment>
<evidence type="ECO:0000256" key="1">
    <source>
        <dbReference type="ARBA" id="ARBA00001936"/>
    </source>
</evidence>
<evidence type="ECO:0000313" key="10">
    <source>
        <dbReference type="Proteomes" id="UP001260872"/>
    </source>
</evidence>
<dbReference type="EC" id="5.3.1.15" evidence="8"/>